<name>A0AAD9GTY7_9STRA</name>
<dbReference type="PANTHER" id="PTHR36172:SF1">
    <property type="entry name" value="RESOLVASE-RELATED"/>
    <property type="match status" value="1"/>
</dbReference>
<reference evidence="3" key="1">
    <citation type="submission" date="2023-08" db="EMBL/GenBank/DDBJ databases">
        <title>Reference Genome Resource for the Citrus Pathogen Phytophthora citrophthora.</title>
        <authorList>
            <person name="Moller H."/>
            <person name="Coetzee B."/>
            <person name="Rose L.J."/>
            <person name="Van Niekerk J.M."/>
        </authorList>
    </citation>
    <scope>NUCLEOTIDE SEQUENCE</scope>
    <source>
        <strain evidence="3">STE-U-9442</strain>
    </source>
</reference>
<keyword evidence="4" id="KW-1185">Reference proteome</keyword>
<dbReference type="Pfam" id="PF07282">
    <property type="entry name" value="Cas12f1-like_TNB"/>
    <property type="match status" value="1"/>
</dbReference>
<dbReference type="PANTHER" id="PTHR36172">
    <property type="match status" value="1"/>
</dbReference>
<comment type="caution">
    <text evidence="3">The sequence shown here is derived from an EMBL/GenBank/DDBJ whole genome shotgun (WGS) entry which is preliminary data.</text>
</comment>
<dbReference type="InterPro" id="IPR010095">
    <property type="entry name" value="Cas12f1-like_TNB"/>
</dbReference>
<evidence type="ECO:0000313" key="4">
    <source>
        <dbReference type="Proteomes" id="UP001259832"/>
    </source>
</evidence>
<feature type="domain" description="Cas12f1-like TNB" evidence="2">
    <location>
        <begin position="6"/>
        <end position="71"/>
    </location>
</feature>
<dbReference type="GO" id="GO:0003677">
    <property type="term" value="F:DNA binding"/>
    <property type="evidence" value="ECO:0007669"/>
    <property type="project" value="UniProtKB-KW"/>
</dbReference>
<dbReference type="InterPro" id="IPR051491">
    <property type="entry name" value="Recombinase/Transposase-rel"/>
</dbReference>
<organism evidence="3 4">
    <name type="scientific">Phytophthora citrophthora</name>
    <dbReference type="NCBI Taxonomy" id="4793"/>
    <lineage>
        <taxon>Eukaryota</taxon>
        <taxon>Sar</taxon>
        <taxon>Stramenopiles</taxon>
        <taxon>Oomycota</taxon>
        <taxon>Peronosporomycetes</taxon>
        <taxon>Peronosporales</taxon>
        <taxon>Peronosporaceae</taxon>
        <taxon>Phytophthora</taxon>
    </lineage>
</organism>
<protein>
    <submittedName>
        <fullName evidence="3">Transposase</fullName>
    </submittedName>
</protein>
<evidence type="ECO:0000256" key="1">
    <source>
        <dbReference type="ARBA" id="ARBA00023125"/>
    </source>
</evidence>
<evidence type="ECO:0000259" key="2">
    <source>
        <dbReference type="Pfam" id="PF07282"/>
    </source>
</evidence>
<proteinExistence type="predicted"/>
<dbReference type="Proteomes" id="UP001259832">
    <property type="component" value="Unassembled WGS sequence"/>
</dbReference>
<evidence type="ECO:0000313" key="3">
    <source>
        <dbReference type="EMBL" id="KAK1944550.1"/>
    </source>
</evidence>
<dbReference type="EMBL" id="JASMQC010000006">
    <property type="protein sequence ID" value="KAK1944550.1"/>
    <property type="molecule type" value="Genomic_DNA"/>
</dbReference>
<dbReference type="AlphaFoldDB" id="A0AAD9GTY7"/>
<sequence>MLAQAHYKFKMLLKYKTERAGGCLITCEEEYTSKTCSNCGEIKENIGGSDVFRFLFCHARHDRDVNAARNIFHKNVALLP</sequence>
<gene>
    <name evidence="3" type="ORF">P3T76_004462</name>
</gene>
<keyword evidence="1" id="KW-0238">DNA-binding</keyword>
<accession>A0AAD9GTY7</accession>